<name>A0AC61RBE7_9BACT</name>
<gene>
    <name evidence="1" type="ORF">E5331_19565</name>
</gene>
<comment type="caution">
    <text evidence="1">The sequence shown here is derived from an EMBL/GenBank/DDBJ whole genome shotgun (WGS) entry which is preliminary data.</text>
</comment>
<reference evidence="1" key="1">
    <citation type="submission" date="2019-04" db="EMBL/GenBank/DDBJ databases">
        <title>Microbes associate with the intestines of laboratory mice.</title>
        <authorList>
            <person name="Navarre W."/>
            <person name="Wong E."/>
            <person name="Huang K."/>
            <person name="Tropini C."/>
            <person name="Ng K."/>
            <person name="Yu B."/>
        </authorList>
    </citation>
    <scope>NUCLEOTIDE SEQUENCE</scope>
    <source>
        <strain evidence="1">NM04_E33</strain>
    </source>
</reference>
<evidence type="ECO:0000313" key="2">
    <source>
        <dbReference type="Proteomes" id="UP000306319"/>
    </source>
</evidence>
<keyword evidence="2" id="KW-1185">Reference proteome</keyword>
<dbReference type="EMBL" id="SRYB01000053">
    <property type="protein sequence ID" value="TGY75721.1"/>
    <property type="molecule type" value="Genomic_DNA"/>
</dbReference>
<accession>A0AC61RBE7</accession>
<proteinExistence type="predicted"/>
<dbReference type="Proteomes" id="UP000306319">
    <property type="component" value="Unassembled WGS sequence"/>
</dbReference>
<sequence length="209" mass="23569">MKLIFLKPFLITAFTAIAFILSSIDLYADIIPESSDTLTATYKLHGQTRRFKYVFHNMPDGGIKLDWSIVRNLKLWTGSYVMTRQAVRHGDSLSYLMPEDGNHITLDDSETFGIISADALANLKDKGETIINGILFKKIDVSPTTNVIHARDNAEGANIWILDNPRLPLILKMTDNPIEINWTLSFLFPSDAQNIGICQMNPTERELVK</sequence>
<protein>
    <submittedName>
        <fullName evidence="1">Uncharacterized protein</fullName>
    </submittedName>
</protein>
<organism evidence="1 2">
    <name type="scientific">Lepagella muris</name>
    <dbReference type="NCBI Taxonomy" id="3032870"/>
    <lineage>
        <taxon>Bacteria</taxon>
        <taxon>Pseudomonadati</taxon>
        <taxon>Bacteroidota</taxon>
        <taxon>Bacteroidia</taxon>
        <taxon>Bacteroidales</taxon>
        <taxon>Muribaculaceae</taxon>
        <taxon>Lepagella</taxon>
    </lineage>
</organism>
<evidence type="ECO:0000313" key="1">
    <source>
        <dbReference type="EMBL" id="TGY75721.1"/>
    </source>
</evidence>